<reference evidence="3" key="1">
    <citation type="submission" date="2015-09" db="EMBL/GenBank/DDBJ databases">
        <authorList>
            <person name="Sai Rama Sridatta P."/>
        </authorList>
    </citation>
    <scope>NUCLEOTIDE SEQUENCE [LARGE SCALE GENOMIC DNA]</scope>
</reference>
<feature type="transmembrane region" description="Helical" evidence="1">
    <location>
        <begin position="21"/>
        <end position="40"/>
    </location>
</feature>
<sequence>MCSLDSSLPASSLIHKDEIGVGLFLSGACPASSFLMSWTINLCQSPFCSLQVTWSPFVISPLGTVSLPCLSLCLHLVLSSST</sequence>
<dbReference type="InParanoid" id="A0A4W6FKX2"/>
<protein>
    <submittedName>
        <fullName evidence="2">Uncharacterized protein</fullName>
    </submittedName>
</protein>
<dbReference type="Ensembl" id="ENSLCAT00010052574.1">
    <property type="protein sequence ID" value="ENSLCAP00010051236.1"/>
    <property type="gene ID" value="ENSLCAG00010023856.1"/>
</dbReference>
<evidence type="ECO:0000313" key="2">
    <source>
        <dbReference type="Ensembl" id="ENSLCAP00010051236.1"/>
    </source>
</evidence>
<keyword evidence="1" id="KW-0812">Transmembrane</keyword>
<dbReference type="Proteomes" id="UP000314980">
    <property type="component" value="Unassembled WGS sequence"/>
</dbReference>
<name>A0A4W6FKX2_LATCA</name>
<evidence type="ECO:0000313" key="3">
    <source>
        <dbReference type="Proteomes" id="UP000314980"/>
    </source>
</evidence>
<proteinExistence type="predicted"/>
<evidence type="ECO:0000256" key="1">
    <source>
        <dbReference type="SAM" id="Phobius"/>
    </source>
</evidence>
<reference evidence="2" key="2">
    <citation type="submission" date="2025-08" db="UniProtKB">
        <authorList>
            <consortium name="Ensembl"/>
        </authorList>
    </citation>
    <scope>IDENTIFICATION</scope>
</reference>
<keyword evidence="1" id="KW-1133">Transmembrane helix</keyword>
<feature type="transmembrane region" description="Helical" evidence="1">
    <location>
        <begin position="52"/>
        <end position="78"/>
    </location>
</feature>
<keyword evidence="1" id="KW-0472">Membrane</keyword>
<dbReference type="AlphaFoldDB" id="A0A4W6FKX2"/>
<keyword evidence="3" id="KW-1185">Reference proteome</keyword>
<accession>A0A4W6FKX2</accession>
<organism evidence="2 3">
    <name type="scientific">Lates calcarifer</name>
    <name type="common">Barramundi</name>
    <name type="synonym">Holocentrus calcarifer</name>
    <dbReference type="NCBI Taxonomy" id="8187"/>
    <lineage>
        <taxon>Eukaryota</taxon>
        <taxon>Metazoa</taxon>
        <taxon>Chordata</taxon>
        <taxon>Craniata</taxon>
        <taxon>Vertebrata</taxon>
        <taxon>Euteleostomi</taxon>
        <taxon>Actinopterygii</taxon>
        <taxon>Neopterygii</taxon>
        <taxon>Teleostei</taxon>
        <taxon>Neoteleostei</taxon>
        <taxon>Acanthomorphata</taxon>
        <taxon>Carangaria</taxon>
        <taxon>Carangaria incertae sedis</taxon>
        <taxon>Centropomidae</taxon>
        <taxon>Lates</taxon>
    </lineage>
</organism>
<reference evidence="2" key="3">
    <citation type="submission" date="2025-09" db="UniProtKB">
        <authorList>
            <consortium name="Ensembl"/>
        </authorList>
    </citation>
    <scope>IDENTIFICATION</scope>
</reference>